<evidence type="ECO:0000313" key="2">
    <source>
        <dbReference type="EMBL" id="QAY32572.1"/>
    </source>
</evidence>
<name>A0A4V0YB05_9BIFI</name>
<evidence type="ECO:0000256" key="1">
    <source>
        <dbReference type="SAM" id="MobiDB-lite"/>
    </source>
</evidence>
<dbReference type="AlphaFoldDB" id="A0A4V0YB05"/>
<feature type="compositionally biased region" description="Basic and acidic residues" evidence="1">
    <location>
        <begin position="74"/>
        <end position="85"/>
    </location>
</feature>
<dbReference type="Proteomes" id="UP000293589">
    <property type="component" value="Chromosome"/>
</dbReference>
<dbReference type="RefSeq" id="WP_129237067.1">
    <property type="nucleotide sequence ID" value="NZ_CP035464.1"/>
</dbReference>
<sequence length="109" mass="12595">MTTNARCFSTRENRLIGSLSDWLLDNVDFDEIKAIEDPVDRRMVMMHWIQRWLWTRTATIATADPAESSSALDEWERKAAERADDPIPVTVDGHRTDMTLDDFIRSVTP</sequence>
<organism evidence="2 3">
    <name type="scientific">Bifidobacterium pullorum subsp. gallinarum</name>
    <dbReference type="NCBI Taxonomy" id="78344"/>
    <lineage>
        <taxon>Bacteria</taxon>
        <taxon>Bacillati</taxon>
        <taxon>Actinomycetota</taxon>
        <taxon>Actinomycetes</taxon>
        <taxon>Bifidobacteriales</taxon>
        <taxon>Bifidobacteriaceae</taxon>
        <taxon>Bifidobacterium</taxon>
    </lineage>
</organism>
<gene>
    <name evidence="2" type="ORF">ESN35_03350</name>
</gene>
<protein>
    <submittedName>
        <fullName evidence="2">Uncharacterized protein</fullName>
    </submittedName>
</protein>
<dbReference type="KEGG" id="bgx:ESN35_03350"/>
<proteinExistence type="predicted"/>
<reference evidence="2 3" key="1">
    <citation type="submission" date="2019-01" db="EMBL/GenBank/DDBJ databases">
        <title>Complete genome sequence of Bifidobacterium gallinarum CACC 514.</title>
        <authorList>
            <person name="Jung M."/>
        </authorList>
    </citation>
    <scope>NUCLEOTIDE SEQUENCE [LARGE SCALE GENOMIC DNA]</scope>
    <source>
        <strain evidence="2 3">CACC 514</strain>
    </source>
</reference>
<dbReference type="EMBL" id="CP035464">
    <property type="protein sequence ID" value="QAY32572.1"/>
    <property type="molecule type" value="Genomic_DNA"/>
</dbReference>
<feature type="region of interest" description="Disordered" evidence="1">
    <location>
        <begin position="65"/>
        <end position="93"/>
    </location>
</feature>
<accession>A0A4V0YB05</accession>
<evidence type="ECO:0000313" key="3">
    <source>
        <dbReference type="Proteomes" id="UP000293589"/>
    </source>
</evidence>